<dbReference type="Gene3D" id="3.60.15.10">
    <property type="entry name" value="Ribonuclease Z/Hydroxyacylglutathione hydrolase-like"/>
    <property type="match status" value="1"/>
</dbReference>
<dbReference type="InterPro" id="IPR036866">
    <property type="entry name" value="RibonucZ/Hydroxyglut_hydro"/>
</dbReference>
<dbReference type="Proteomes" id="UP001642406">
    <property type="component" value="Unassembled WGS sequence"/>
</dbReference>
<evidence type="ECO:0000313" key="2">
    <source>
        <dbReference type="EMBL" id="CAK7237318.1"/>
    </source>
</evidence>
<keyword evidence="3" id="KW-1185">Reference proteome</keyword>
<protein>
    <recommendedName>
        <fullName evidence="1">Metallo-beta-lactamase domain-containing protein</fullName>
    </recommendedName>
</protein>
<dbReference type="InterPro" id="IPR006680">
    <property type="entry name" value="Amidohydro-rel"/>
</dbReference>
<dbReference type="SUPFAM" id="SSF56281">
    <property type="entry name" value="Metallo-hydrolase/oxidoreductase"/>
    <property type="match status" value="1"/>
</dbReference>
<feature type="domain" description="Metallo-beta-lactamase" evidence="1">
    <location>
        <begin position="34"/>
        <end position="194"/>
    </location>
</feature>
<organism evidence="2 3">
    <name type="scientific">Sporothrix bragantina</name>
    <dbReference type="NCBI Taxonomy" id="671064"/>
    <lineage>
        <taxon>Eukaryota</taxon>
        <taxon>Fungi</taxon>
        <taxon>Dikarya</taxon>
        <taxon>Ascomycota</taxon>
        <taxon>Pezizomycotina</taxon>
        <taxon>Sordariomycetes</taxon>
        <taxon>Sordariomycetidae</taxon>
        <taxon>Ophiostomatales</taxon>
        <taxon>Ophiostomataceae</taxon>
        <taxon>Sporothrix</taxon>
    </lineage>
</organism>
<dbReference type="SUPFAM" id="SSF51556">
    <property type="entry name" value="Metallo-dependent hydrolases"/>
    <property type="match status" value="1"/>
</dbReference>
<gene>
    <name evidence="2" type="ORF">SBRCBS47491_009935</name>
</gene>
<dbReference type="InterPro" id="IPR001279">
    <property type="entry name" value="Metallo-B-lactamas"/>
</dbReference>
<evidence type="ECO:0000259" key="1">
    <source>
        <dbReference type="SMART" id="SM00849"/>
    </source>
</evidence>
<dbReference type="InterPro" id="IPR032466">
    <property type="entry name" value="Metal_Hydrolase"/>
</dbReference>
<evidence type="ECO:0000313" key="3">
    <source>
        <dbReference type="Proteomes" id="UP001642406"/>
    </source>
</evidence>
<proteinExistence type="predicted"/>
<sequence length="494" mass="54643">MPPQGAQKSTPTFLCRKYDSGVLSIYTTPQVAIGQRALLLCTEIGNLLWDCITYLDDATVQTINELGGIAAIVISHPHYYSTALQWATAFDCPVYLSAEDSEWIMRRGDAHVLWEGQRMNFLGGQFTAVKVGGHFPGSSELLWKDRKNLFVADSITVIPSETLYLGDKSNTPIGFTRADASPEEDLNTNLVDIHGHRLRHMDEIGIELMILSLNTAGCQGITDRAKAEALATAANDYIETHVAKNPTRLAAFVALSMHDPAQAVAELERCMTQKSGFVGVLLNDCQSSGPDGNTMLFYDDARYDVFWTAAARLQAPVYIHPRTPTALIDDQMWRARPWPNLSVLGFASCVSMHLLAIITAAVLDRFPQLKLVAGHMSEHIPFEMYPIDHKLDRDRFPTMGMRRDKLVRDYFGDQVFLTTSGHFSTPALHCSIAEVGAQSVLFSIDYPFESIPNACHDGVAIDSNNALGLYPRLTQAPHNLTKKDRMGVQRGRAA</sequence>
<comment type="caution">
    <text evidence="2">The sequence shown here is derived from an EMBL/GenBank/DDBJ whole genome shotgun (WGS) entry which is preliminary data.</text>
</comment>
<dbReference type="Pfam" id="PF04909">
    <property type="entry name" value="Amidohydro_2"/>
    <property type="match status" value="1"/>
</dbReference>
<reference evidence="2 3" key="1">
    <citation type="submission" date="2024-01" db="EMBL/GenBank/DDBJ databases">
        <authorList>
            <person name="Allen C."/>
            <person name="Tagirdzhanova G."/>
        </authorList>
    </citation>
    <scope>NUCLEOTIDE SEQUENCE [LARGE SCALE GENOMIC DNA]</scope>
</reference>
<dbReference type="PANTHER" id="PTHR36839">
    <property type="entry name" value="METALLO-BETA-LACTAMASE FAMILY PROTEIN (AFU_ORTHOLOGUE AFUA_5G12770)"/>
    <property type="match status" value="1"/>
</dbReference>
<dbReference type="PANTHER" id="PTHR36839:SF1">
    <property type="entry name" value="METALLO-BETA-LACTAMASE FAMILY PROTEIN (AFU_ORTHOLOGUE AFUA_5G12770)"/>
    <property type="match status" value="1"/>
</dbReference>
<name>A0ABP0CZX1_9PEZI</name>
<dbReference type="Gene3D" id="3.20.20.140">
    <property type="entry name" value="Metal-dependent hydrolases"/>
    <property type="match status" value="1"/>
</dbReference>
<dbReference type="SMART" id="SM00849">
    <property type="entry name" value="Lactamase_B"/>
    <property type="match status" value="1"/>
</dbReference>
<dbReference type="EMBL" id="CAWUHC010000181">
    <property type="protein sequence ID" value="CAK7237318.1"/>
    <property type="molecule type" value="Genomic_DNA"/>
</dbReference>
<accession>A0ABP0CZX1</accession>